<dbReference type="InterPro" id="IPR003010">
    <property type="entry name" value="C-N_Hydrolase"/>
</dbReference>
<sequence>MVKIATVCMAADPRDKVVNRNNMIAYIEKAAEQGVDLIVFPESILTGVGTVGMQQFNSEDKLAIQKMAELVPEGESTQIFVELAKKYDMYICWGMAERNPERFDATHNVSVLVGPEGYLGKYRKVHLPLCERLYHYPGFGDYPVFDTRIGKIGLEICYDKCFPEVSRTLALKGAQIILGPICWPNMTGSLDDPDHLVHVTFSHARAMENMIFYVDANHCGPHMGGHSQIVGPNPGQLLATTGFDEGMAVAEVDIEGEMNRARIFSMGGSDLLRDRKAGTYGEVTKFNEFNPVWGGRVGEE</sequence>
<dbReference type="PANTHER" id="PTHR43674:SF16">
    <property type="entry name" value="CARBON-NITROGEN FAMILY, PUTATIVE (AFU_ORTHOLOGUE AFUA_5G02350)-RELATED"/>
    <property type="match status" value="1"/>
</dbReference>
<dbReference type="InterPro" id="IPR036526">
    <property type="entry name" value="C-N_Hydrolase_sf"/>
</dbReference>
<dbReference type="InterPro" id="IPR050345">
    <property type="entry name" value="Aliph_Amidase/BUP"/>
</dbReference>
<dbReference type="CDD" id="cd07197">
    <property type="entry name" value="nitrilase"/>
    <property type="match status" value="1"/>
</dbReference>
<keyword evidence="4" id="KW-1185">Reference proteome</keyword>
<dbReference type="Pfam" id="PF00795">
    <property type="entry name" value="CN_hydrolase"/>
    <property type="match status" value="1"/>
</dbReference>
<dbReference type="Gene3D" id="3.60.110.10">
    <property type="entry name" value="Carbon-nitrogen hydrolase"/>
    <property type="match status" value="1"/>
</dbReference>
<proteinExistence type="predicted"/>
<name>A0ABT7DLT8_9ACTN</name>
<gene>
    <name evidence="3" type="ORF">QNJ86_06800</name>
</gene>
<evidence type="ECO:0000256" key="1">
    <source>
        <dbReference type="ARBA" id="ARBA00022801"/>
    </source>
</evidence>
<dbReference type="Proteomes" id="UP001232750">
    <property type="component" value="Unassembled WGS sequence"/>
</dbReference>
<protein>
    <submittedName>
        <fullName evidence="3">Carbon-nitrogen hydrolase family protein</fullName>
    </submittedName>
</protein>
<dbReference type="PANTHER" id="PTHR43674">
    <property type="entry name" value="NITRILASE C965.09-RELATED"/>
    <property type="match status" value="1"/>
</dbReference>
<feature type="domain" description="CN hydrolase" evidence="2">
    <location>
        <begin position="2"/>
        <end position="254"/>
    </location>
</feature>
<accession>A0ABT7DLT8</accession>
<comment type="caution">
    <text evidence="3">The sequence shown here is derived from an EMBL/GenBank/DDBJ whole genome shotgun (WGS) entry which is preliminary data.</text>
</comment>
<dbReference type="GO" id="GO:0016787">
    <property type="term" value="F:hydrolase activity"/>
    <property type="evidence" value="ECO:0007669"/>
    <property type="project" value="UniProtKB-KW"/>
</dbReference>
<evidence type="ECO:0000259" key="2">
    <source>
        <dbReference type="PROSITE" id="PS50263"/>
    </source>
</evidence>
<dbReference type="RefSeq" id="WP_283831853.1">
    <property type="nucleotide sequence ID" value="NZ_JASJEU010000013.1"/>
</dbReference>
<evidence type="ECO:0000313" key="4">
    <source>
        <dbReference type="Proteomes" id="UP001232750"/>
    </source>
</evidence>
<keyword evidence="1 3" id="KW-0378">Hydrolase</keyword>
<dbReference type="EMBL" id="JASJEU010000013">
    <property type="protein sequence ID" value="MDJ1650503.1"/>
    <property type="molecule type" value="Genomic_DNA"/>
</dbReference>
<dbReference type="PROSITE" id="PS50263">
    <property type="entry name" value="CN_HYDROLASE"/>
    <property type="match status" value="1"/>
</dbReference>
<reference evidence="3 4" key="1">
    <citation type="submission" date="2023-05" db="EMBL/GenBank/DDBJ databases">
        <title>Gordonibacter KGMB12511T sp. nov., isolated from faeces of healthy Korean.</title>
        <authorList>
            <person name="Kim H.S."/>
            <person name="Kim J.-S."/>
            <person name="Suh M.K."/>
            <person name="Eom M.K."/>
            <person name="Do H.E."/>
            <person name="Lee J.-S."/>
        </authorList>
    </citation>
    <scope>NUCLEOTIDE SEQUENCE [LARGE SCALE GENOMIC DNA]</scope>
    <source>
        <strain evidence="3 4">KGMB12511</strain>
    </source>
</reference>
<dbReference type="SUPFAM" id="SSF56317">
    <property type="entry name" value="Carbon-nitrogen hydrolase"/>
    <property type="match status" value="1"/>
</dbReference>
<evidence type="ECO:0000313" key="3">
    <source>
        <dbReference type="EMBL" id="MDJ1650503.1"/>
    </source>
</evidence>
<organism evidence="3 4">
    <name type="scientific">Gordonibacter faecis</name>
    <dbReference type="NCBI Taxonomy" id="3047475"/>
    <lineage>
        <taxon>Bacteria</taxon>
        <taxon>Bacillati</taxon>
        <taxon>Actinomycetota</taxon>
        <taxon>Coriobacteriia</taxon>
        <taxon>Eggerthellales</taxon>
        <taxon>Eggerthellaceae</taxon>
        <taxon>Gordonibacter</taxon>
    </lineage>
</organism>